<name>A0ABP8IW27_9BACT</name>
<dbReference type="Pfam" id="PF13441">
    <property type="entry name" value="Gly-zipper_YMGG"/>
    <property type="match status" value="1"/>
</dbReference>
<evidence type="ECO:0000256" key="1">
    <source>
        <dbReference type="SAM" id="SignalP"/>
    </source>
</evidence>
<evidence type="ECO:0000313" key="3">
    <source>
        <dbReference type="EMBL" id="GAA4376033.1"/>
    </source>
</evidence>
<dbReference type="InterPro" id="IPR027367">
    <property type="entry name" value="Gly-zipper_YMGG"/>
</dbReference>
<proteinExistence type="predicted"/>
<dbReference type="Proteomes" id="UP001500454">
    <property type="component" value="Unassembled WGS sequence"/>
</dbReference>
<evidence type="ECO:0000259" key="2">
    <source>
        <dbReference type="Pfam" id="PF13441"/>
    </source>
</evidence>
<feature type="domain" description="YMGG-like Gly-zipper" evidence="2">
    <location>
        <begin position="37"/>
        <end position="81"/>
    </location>
</feature>
<reference evidence="4" key="1">
    <citation type="journal article" date="2019" name="Int. J. Syst. Evol. Microbiol.">
        <title>The Global Catalogue of Microorganisms (GCM) 10K type strain sequencing project: providing services to taxonomists for standard genome sequencing and annotation.</title>
        <authorList>
            <consortium name="The Broad Institute Genomics Platform"/>
            <consortium name="The Broad Institute Genome Sequencing Center for Infectious Disease"/>
            <person name="Wu L."/>
            <person name="Ma J."/>
        </authorList>
    </citation>
    <scope>NUCLEOTIDE SEQUENCE [LARGE SCALE GENOMIC DNA]</scope>
    <source>
        <strain evidence="4">JCM 17924</strain>
    </source>
</reference>
<protein>
    <recommendedName>
        <fullName evidence="2">YMGG-like Gly-zipper domain-containing protein</fullName>
    </recommendedName>
</protein>
<comment type="caution">
    <text evidence="3">The sequence shown here is derived from an EMBL/GenBank/DDBJ whole genome shotgun (WGS) entry which is preliminary data.</text>
</comment>
<feature type="signal peptide" evidence="1">
    <location>
        <begin position="1"/>
        <end position="26"/>
    </location>
</feature>
<dbReference type="RefSeq" id="WP_345221860.1">
    <property type="nucleotide sequence ID" value="NZ_BAABHA010000002.1"/>
</dbReference>
<accession>A0ABP8IW27</accession>
<dbReference type="EMBL" id="BAABHA010000002">
    <property type="protein sequence ID" value="GAA4376033.1"/>
    <property type="molecule type" value="Genomic_DNA"/>
</dbReference>
<gene>
    <name evidence="3" type="ORF">GCM10023186_09450</name>
</gene>
<keyword evidence="4" id="KW-1185">Reference proteome</keyword>
<keyword evidence="1" id="KW-0732">Signal</keyword>
<evidence type="ECO:0000313" key="4">
    <source>
        <dbReference type="Proteomes" id="UP001500454"/>
    </source>
</evidence>
<organism evidence="3 4">
    <name type="scientific">Hymenobacter koreensis</name>
    <dbReference type="NCBI Taxonomy" id="1084523"/>
    <lineage>
        <taxon>Bacteria</taxon>
        <taxon>Pseudomonadati</taxon>
        <taxon>Bacteroidota</taxon>
        <taxon>Cytophagia</taxon>
        <taxon>Cytophagales</taxon>
        <taxon>Hymenobacteraceae</taxon>
        <taxon>Hymenobacter</taxon>
    </lineage>
</organism>
<feature type="chain" id="PRO_5047201642" description="YMGG-like Gly-zipper domain-containing protein" evidence="1">
    <location>
        <begin position="27"/>
        <end position="99"/>
    </location>
</feature>
<sequence>MNFHKTFIAAILSVSLMGAASVSAEAQTTQKKGWSKKGKGAAIGAGAGAATGAVIAGKGDRGKGALIGGAAGAVGGAIIGRKKDKKKDPVRYDQYSKRD</sequence>